<dbReference type="Pfam" id="PF00990">
    <property type="entry name" value="GGDEF"/>
    <property type="match status" value="1"/>
</dbReference>
<dbReference type="InterPro" id="IPR000160">
    <property type="entry name" value="GGDEF_dom"/>
</dbReference>
<evidence type="ECO:0000259" key="1">
    <source>
        <dbReference type="PROSITE" id="PS50883"/>
    </source>
</evidence>
<evidence type="ECO:0000259" key="2">
    <source>
        <dbReference type="PROSITE" id="PS50887"/>
    </source>
</evidence>
<evidence type="ECO:0000313" key="3">
    <source>
        <dbReference type="EMBL" id="CAA9534454.1"/>
    </source>
</evidence>
<dbReference type="CDD" id="cd01948">
    <property type="entry name" value="EAL"/>
    <property type="match status" value="1"/>
</dbReference>
<dbReference type="Pfam" id="PF00563">
    <property type="entry name" value="EAL"/>
    <property type="match status" value="1"/>
</dbReference>
<feature type="domain" description="EAL" evidence="1">
    <location>
        <begin position="350"/>
        <end position="606"/>
    </location>
</feature>
<dbReference type="Gene3D" id="3.30.450.40">
    <property type="match status" value="1"/>
</dbReference>
<feature type="domain" description="GGDEF" evidence="2">
    <location>
        <begin position="210"/>
        <end position="341"/>
    </location>
</feature>
<dbReference type="Gene3D" id="3.30.70.270">
    <property type="match status" value="1"/>
</dbReference>
<proteinExistence type="predicted"/>
<dbReference type="InterPro" id="IPR003018">
    <property type="entry name" value="GAF"/>
</dbReference>
<gene>
    <name evidence="3" type="ORF">AVDCRST_MAG79-1223</name>
</gene>
<dbReference type="InterPro" id="IPR029016">
    <property type="entry name" value="GAF-like_dom_sf"/>
</dbReference>
<organism evidence="3">
    <name type="scientific">uncultured Thermoleophilia bacterium</name>
    <dbReference type="NCBI Taxonomy" id="1497501"/>
    <lineage>
        <taxon>Bacteria</taxon>
        <taxon>Bacillati</taxon>
        <taxon>Actinomycetota</taxon>
        <taxon>Thermoleophilia</taxon>
        <taxon>environmental samples</taxon>
    </lineage>
</organism>
<dbReference type="EMBL" id="CADCWC010000197">
    <property type="protein sequence ID" value="CAA9534454.1"/>
    <property type="molecule type" value="Genomic_DNA"/>
</dbReference>
<dbReference type="SUPFAM" id="SSF55073">
    <property type="entry name" value="Nucleotide cyclase"/>
    <property type="match status" value="1"/>
</dbReference>
<dbReference type="InterPro" id="IPR029787">
    <property type="entry name" value="Nucleotide_cyclase"/>
</dbReference>
<dbReference type="InterPro" id="IPR001633">
    <property type="entry name" value="EAL_dom"/>
</dbReference>
<reference evidence="3" key="1">
    <citation type="submission" date="2020-02" db="EMBL/GenBank/DDBJ databases">
        <authorList>
            <person name="Meier V. D."/>
        </authorList>
    </citation>
    <scope>NUCLEOTIDE SEQUENCE</scope>
    <source>
        <strain evidence="3">AVDCRST_MAG79</strain>
    </source>
</reference>
<accession>A0A6J4TX91</accession>
<dbReference type="Pfam" id="PF13185">
    <property type="entry name" value="GAF_2"/>
    <property type="match status" value="1"/>
</dbReference>
<feature type="non-terminal residue" evidence="3">
    <location>
        <position position="1"/>
    </location>
</feature>
<dbReference type="SUPFAM" id="SSF141868">
    <property type="entry name" value="EAL domain-like"/>
    <property type="match status" value="1"/>
</dbReference>
<dbReference type="InterPro" id="IPR035919">
    <property type="entry name" value="EAL_sf"/>
</dbReference>
<dbReference type="PANTHER" id="PTHR44757">
    <property type="entry name" value="DIGUANYLATE CYCLASE DGCP"/>
    <property type="match status" value="1"/>
</dbReference>
<sequence length="616" mass="65387">LVRARRTLQDRAARQTVLAELGRRALTAPDVDDVTGEVLALAREQLGGDLVCVYELRPDDGLTVRIDDAERVRLRGNVPAGRDGHARAALAAGAPVAIPNLAAARPSLDGDLPRDLGAVSGLAVPLLRGGVPRGVLSIHTRAPRVFGPEDTAFLTSLANVLAAALDRAATDSELRRLAVTDPLTGLANHRGFTACVAEALADTRAGVRTGEPTVLFMDLDGFKEINDTLGHGVGDALLAAVAERLRAGLGDRVVARLGGDEFGILTVGPADDDALDVADIVTVLLSEPFGLDGVVHTVTAGIGVAVGPGGEGSAEDLVRDAHTAMYRAKERGPHERELFDPATRRHLLAELSMRDDLRRALDRRELHLVYQPIVSLRGVRRLVHVEALLRWQSPTRGLVSPADFIPLAESAGLIVPIGRWVLEQACRDVTRWRAERPDLRALGVSVNVSAVQLREPGYWGEVGAVIDQTGVDPTLLGLELTESALMDSGELLAPVQLLRDVGCRLFLDDFGTGYSSLSYLRSFPVDVLKIDRSFVGGVGQELGDSAIVAATISMAHSLGVEVVAEGVETGGQAAHLELVGCDYAQGYHFSRPVPAGQVPVLQERFARTARAASDAA</sequence>
<dbReference type="SMART" id="SM00267">
    <property type="entry name" value="GGDEF"/>
    <property type="match status" value="1"/>
</dbReference>
<dbReference type="PROSITE" id="PS50883">
    <property type="entry name" value="EAL"/>
    <property type="match status" value="1"/>
</dbReference>
<dbReference type="PANTHER" id="PTHR44757:SF2">
    <property type="entry name" value="BIOFILM ARCHITECTURE MAINTENANCE PROTEIN MBAA"/>
    <property type="match status" value="1"/>
</dbReference>
<dbReference type="InterPro" id="IPR043128">
    <property type="entry name" value="Rev_trsase/Diguanyl_cyclase"/>
</dbReference>
<dbReference type="AlphaFoldDB" id="A0A6J4TX91"/>
<dbReference type="PROSITE" id="PS50887">
    <property type="entry name" value="GGDEF"/>
    <property type="match status" value="1"/>
</dbReference>
<dbReference type="CDD" id="cd01949">
    <property type="entry name" value="GGDEF"/>
    <property type="match status" value="1"/>
</dbReference>
<dbReference type="InterPro" id="IPR052155">
    <property type="entry name" value="Biofilm_reg_signaling"/>
</dbReference>
<dbReference type="Gene3D" id="3.20.20.450">
    <property type="entry name" value="EAL domain"/>
    <property type="match status" value="1"/>
</dbReference>
<dbReference type="SUPFAM" id="SSF55781">
    <property type="entry name" value="GAF domain-like"/>
    <property type="match status" value="1"/>
</dbReference>
<protein>
    <submittedName>
        <fullName evidence="3">Diguanylate cyclase/phosphodiesterase (GGDEF &amp; EAL domains) with PAS/PAC sensor(S)</fullName>
    </submittedName>
</protein>
<dbReference type="SMART" id="SM00052">
    <property type="entry name" value="EAL"/>
    <property type="match status" value="1"/>
</dbReference>
<dbReference type="SMART" id="SM00065">
    <property type="entry name" value="GAF"/>
    <property type="match status" value="1"/>
</dbReference>
<dbReference type="NCBIfam" id="TIGR00254">
    <property type="entry name" value="GGDEF"/>
    <property type="match status" value="1"/>
</dbReference>
<name>A0A6J4TX91_9ACTN</name>